<comment type="function">
    <text evidence="6">Together with LptD, is involved in the assembly of lipopolysaccharide (LPS) at the surface of the outer membrane. Required for the proper assembly of LptD. Binds LPS and may serve as the LPS recognition site at the outer membrane.</text>
</comment>
<dbReference type="EMBL" id="BAABKD010000002">
    <property type="protein sequence ID" value="GAA5086554.1"/>
    <property type="molecule type" value="Genomic_DNA"/>
</dbReference>
<evidence type="ECO:0000256" key="5">
    <source>
        <dbReference type="ARBA" id="ARBA00023288"/>
    </source>
</evidence>
<keyword evidence="3" id="KW-0564">Palmitate</keyword>
<evidence type="ECO:0000256" key="1">
    <source>
        <dbReference type="ARBA" id="ARBA00022729"/>
    </source>
</evidence>
<protein>
    <recommendedName>
        <fullName evidence="6">LPS-assembly lipoprotein LptE</fullName>
    </recommendedName>
</protein>
<keyword evidence="5 8" id="KW-0449">Lipoprotein</keyword>
<evidence type="ECO:0000256" key="6">
    <source>
        <dbReference type="HAMAP-Rule" id="MF_01186"/>
    </source>
</evidence>
<dbReference type="Gene3D" id="3.30.160.150">
    <property type="entry name" value="Lipoprotein like domain"/>
    <property type="match status" value="1"/>
</dbReference>
<proteinExistence type="inferred from homology"/>
<comment type="caution">
    <text evidence="8">The sequence shown here is derived from an EMBL/GenBank/DDBJ whole genome shotgun (WGS) entry which is preliminary data.</text>
</comment>
<dbReference type="HAMAP" id="MF_01186">
    <property type="entry name" value="LPS_assembly_LptE"/>
    <property type="match status" value="1"/>
</dbReference>
<keyword evidence="9" id="KW-1185">Reference proteome</keyword>
<organism evidence="8 9">
    <name type="scientific">Paenalcaligenes hermetiae</name>
    <dbReference type="NCBI Taxonomy" id="1157987"/>
    <lineage>
        <taxon>Bacteria</taxon>
        <taxon>Pseudomonadati</taxon>
        <taxon>Pseudomonadota</taxon>
        <taxon>Betaproteobacteria</taxon>
        <taxon>Burkholderiales</taxon>
        <taxon>Alcaligenaceae</taxon>
        <taxon>Paenalcaligenes</taxon>
    </lineage>
</organism>
<dbReference type="InterPro" id="IPR007485">
    <property type="entry name" value="LPS_assembly_LptE"/>
</dbReference>
<dbReference type="PANTHER" id="PTHR38098:SF1">
    <property type="entry name" value="LPS-ASSEMBLY LIPOPROTEIN LPTE"/>
    <property type="match status" value="1"/>
</dbReference>
<dbReference type="RefSeq" id="WP_300647260.1">
    <property type="nucleotide sequence ID" value="NZ_BAABKD010000002.1"/>
</dbReference>
<accession>A0ABP9LZN5</accession>
<evidence type="ECO:0000256" key="3">
    <source>
        <dbReference type="ARBA" id="ARBA00023139"/>
    </source>
</evidence>
<dbReference type="Pfam" id="PF04390">
    <property type="entry name" value="LptE"/>
    <property type="match status" value="1"/>
</dbReference>
<evidence type="ECO:0000256" key="4">
    <source>
        <dbReference type="ARBA" id="ARBA00023237"/>
    </source>
</evidence>
<reference evidence="9" key="1">
    <citation type="journal article" date="2019" name="Int. J. Syst. Evol. Microbiol.">
        <title>The Global Catalogue of Microorganisms (GCM) 10K type strain sequencing project: providing services to taxonomists for standard genome sequencing and annotation.</title>
        <authorList>
            <consortium name="The Broad Institute Genomics Platform"/>
            <consortium name="The Broad Institute Genome Sequencing Center for Infectious Disease"/>
            <person name="Wu L."/>
            <person name="Ma J."/>
        </authorList>
    </citation>
    <scope>NUCLEOTIDE SEQUENCE [LARGE SCALE GENOMIC DNA]</scope>
    <source>
        <strain evidence="9">JCM 18423</strain>
    </source>
</reference>
<feature type="region of interest" description="Disordered" evidence="7">
    <location>
        <begin position="178"/>
        <end position="201"/>
    </location>
</feature>
<sequence length="201" mass="22368">MNANSTSISAFARFALVLLALSLLVSACGFKLKQAQALPFHSLYTNIAENSAFGAQLRRMVSANSPQLRWTNSPEQASAQLLAINQNRYQRELSLDPNGNVENYELLLSIEFTLIDQNGHELISPTTLTAIREIPNNPNAVHATRMEIQSVFQHMELSLVEQMMRRLSADEVKHAYMRSQQQDSLPLLPDANPPASATSFD</sequence>
<dbReference type="PANTHER" id="PTHR38098">
    <property type="entry name" value="LPS-ASSEMBLY LIPOPROTEIN LPTE"/>
    <property type="match status" value="1"/>
</dbReference>
<comment type="subunit">
    <text evidence="6">Component of the lipopolysaccharide transport and assembly complex. Interacts with LptD.</text>
</comment>
<evidence type="ECO:0000313" key="8">
    <source>
        <dbReference type="EMBL" id="GAA5086554.1"/>
    </source>
</evidence>
<gene>
    <name evidence="6 8" type="primary">lptE</name>
    <name evidence="8" type="ORF">GCM10023337_06300</name>
</gene>
<dbReference type="Proteomes" id="UP001500227">
    <property type="component" value="Unassembled WGS sequence"/>
</dbReference>
<evidence type="ECO:0000256" key="7">
    <source>
        <dbReference type="SAM" id="MobiDB-lite"/>
    </source>
</evidence>
<keyword evidence="1" id="KW-0732">Signal</keyword>
<keyword evidence="2 6" id="KW-0472">Membrane</keyword>
<keyword evidence="4 6" id="KW-0998">Cell outer membrane</keyword>
<comment type="similarity">
    <text evidence="6">Belongs to the LptE lipoprotein family.</text>
</comment>
<evidence type="ECO:0000256" key="2">
    <source>
        <dbReference type="ARBA" id="ARBA00023136"/>
    </source>
</evidence>
<name>A0ABP9LZN5_9BURK</name>
<evidence type="ECO:0000313" key="9">
    <source>
        <dbReference type="Proteomes" id="UP001500227"/>
    </source>
</evidence>